<evidence type="ECO:0000313" key="3">
    <source>
        <dbReference type="Proteomes" id="UP000259273"/>
    </source>
</evidence>
<comment type="caution">
    <text evidence="2">The sequence shown here is derived from an EMBL/GenBank/DDBJ whole genome shotgun (WGS) entry which is preliminary data.</text>
</comment>
<feature type="domain" description="ParB/Spo0J HTH" evidence="1">
    <location>
        <begin position="135"/>
        <end position="226"/>
    </location>
</feature>
<gene>
    <name evidence="2" type="ORF">DCP75_09810</name>
</gene>
<organism evidence="2 3">
    <name type="scientific">Haliea salexigens</name>
    <dbReference type="NCBI Taxonomy" id="287487"/>
    <lineage>
        <taxon>Bacteria</taxon>
        <taxon>Pseudomonadati</taxon>
        <taxon>Pseudomonadota</taxon>
        <taxon>Gammaproteobacteria</taxon>
        <taxon>Cellvibrionales</taxon>
        <taxon>Halieaceae</taxon>
        <taxon>Haliea</taxon>
    </lineage>
</organism>
<dbReference type="Gene3D" id="1.10.10.2830">
    <property type="match status" value="1"/>
</dbReference>
<evidence type="ECO:0000313" key="2">
    <source>
        <dbReference type="EMBL" id="HAN27993.1"/>
    </source>
</evidence>
<reference evidence="2 3" key="1">
    <citation type="journal article" date="2018" name="Nat. Biotechnol.">
        <title>A standardized bacterial taxonomy based on genome phylogeny substantially revises the tree of life.</title>
        <authorList>
            <person name="Parks D.H."/>
            <person name="Chuvochina M."/>
            <person name="Waite D.W."/>
            <person name="Rinke C."/>
            <person name="Skarshewski A."/>
            <person name="Chaumeil P.A."/>
            <person name="Hugenholtz P."/>
        </authorList>
    </citation>
    <scope>NUCLEOTIDE SEQUENCE [LARGE SCALE GENOMIC DNA]</scope>
    <source>
        <strain evidence="2">UBA9158</strain>
    </source>
</reference>
<accession>A0A3C1KNF2</accession>
<protein>
    <recommendedName>
        <fullName evidence="1">ParB/Spo0J HTH domain-containing protein</fullName>
    </recommendedName>
</protein>
<sequence length="333" mass="36411">MKHRGQANRAARQQLQGQLSVDVEDVERRRLFKAEFALEIPFTFEQRRALADAVGSRKEPVGRVLARVVDTPVPGTGKNIEVLTGWDVLDAFIEKDAYAPWVRVNLIEANDDDAVFYAIQHAYEEAQAAGYAVTAIEYAEAVGRARVHFKESIPTLTRMATALRIGRPTLANRLALLDKLCFHLVDLTRNGKIPETAAKAIASLSTEQEQIRYAQAYLEDPVPIAELYARIQSGSPLGEGRAVPRKKAASEQLPGEKAFTATMESALGVPVALIPRLDGDGRSELRLRYDSAEQLAALATQLGQLMASAEGVQGELVLDPETVSQLLTLTAPE</sequence>
<dbReference type="AlphaFoldDB" id="A0A3C1KNF2"/>
<dbReference type="Pfam" id="PF17762">
    <property type="entry name" value="HTH_ParB"/>
    <property type="match status" value="1"/>
</dbReference>
<proteinExistence type="predicted"/>
<dbReference type="EMBL" id="DMND01000133">
    <property type="protein sequence ID" value="HAN27993.1"/>
    <property type="molecule type" value="Genomic_DNA"/>
</dbReference>
<dbReference type="SUPFAM" id="SSF109709">
    <property type="entry name" value="KorB DNA-binding domain-like"/>
    <property type="match status" value="1"/>
</dbReference>
<dbReference type="Proteomes" id="UP000259273">
    <property type="component" value="Unassembled WGS sequence"/>
</dbReference>
<name>A0A3C1KNF2_9GAMM</name>
<dbReference type="InterPro" id="IPR041468">
    <property type="entry name" value="HTH_ParB/Spo0J"/>
</dbReference>
<evidence type="ECO:0000259" key="1">
    <source>
        <dbReference type="Pfam" id="PF17762"/>
    </source>
</evidence>